<gene>
    <name evidence="2" type="ORF">C446_14879</name>
</gene>
<evidence type="ECO:0000313" key="2">
    <source>
        <dbReference type="EMBL" id="EMA32406.1"/>
    </source>
</evidence>
<dbReference type="PATRIC" id="fig|1227454.3.peg.3053"/>
<protein>
    <submittedName>
        <fullName evidence="2">Flagella cluster protein</fullName>
    </submittedName>
</protein>
<dbReference type="Proteomes" id="UP000011607">
    <property type="component" value="Unassembled WGS sequence"/>
</dbReference>
<evidence type="ECO:0000256" key="1">
    <source>
        <dbReference type="SAM" id="MobiDB-lite"/>
    </source>
</evidence>
<reference evidence="2 3" key="1">
    <citation type="journal article" date="2014" name="PLoS Genet.">
        <title>Phylogenetically driven sequencing of extremely halophilic archaea reveals strategies for static and dynamic osmo-response.</title>
        <authorList>
            <person name="Becker E.A."/>
            <person name="Seitzer P.M."/>
            <person name="Tritt A."/>
            <person name="Larsen D."/>
            <person name="Krusor M."/>
            <person name="Yao A.I."/>
            <person name="Wu D."/>
            <person name="Madern D."/>
            <person name="Eisen J.A."/>
            <person name="Darling A.E."/>
            <person name="Facciotti M.T."/>
        </authorList>
    </citation>
    <scope>NUCLEOTIDE SEQUENCE [LARGE SCALE GENOMIC DNA]</scope>
    <source>
        <strain evidence="2 3">JCM 10879</strain>
    </source>
</reference>
<dbReference type="RefSeq" id="WP_006673872.1">
    <property type="nucleotide sequence ID" value="NZ_AOMA01000146.1"/>
</dbReference>
<accession>M0LFT6</accession>
<keyword evidence="3" id="KW-1185">Reference proteome</keyword>
<dbReference type="InterPro" id="IPR055923">
    <property type="entry name" value="DUF7500"/>
</dbReference>
<keyword evidence="2" id="KW-0969">Cilium</keyword>
<sequence>MPERNEGRNSSSNETSNSGSNPNTNPKDNADVPPVLPSEQQTASEAGGVLSPEDLDISDSPYVSEISDGRYVVSADKSSPNVPDKSESLPSRKSQSSAPAGSGAGAGGNRNQDPSLEADAGRSHGGAGAPADRPGPNQGQGQGQGQGQDRRHPREQAADRGRGAGAPIQSPETARSVLADELERVDARYAVDIVSRFGNETVRHRMTSDDVLDTFNSLVFWYARNVARDTRTDRAASLLFAKSDFDAPLSEPQVRTALREHGLDESDSIEDLLESLE</sequence>
<organism evidence="2 3">
    <name type="scientific">Halobiforma nitratireducens JCM 10879</name>
    <dbReference type="NCBI Taxonomy" id="1227454"/>
    <lineage>
        <taxon>Archaea</taxon>
        <taxon>Methanobacteriati</taxon>
        <taxon>Methanobacteriota</taxon>
        <taxon>Stenosarchaea group</taxon>
        <taxon>Halobacteria</taxon>
        <taxon>Halobacteriales</taxon>
        <taxon>Natrialbaceae</taxon>
        <taxon>Halobiforma</taxon>
    </lineage>
</organism>
<keyword evidence="2" id="KW-0282">Flagellum</keyword>
<feature type="compositionally biased region" description="Basic and acidic residues" evidence="1">
    <location>
        <begin position="148"/>
        <end position="162"/>
    </location>
</feature>
<dbReference type="STRING" id="1227454.C446_14879"/>
<dbReference type="AlphaFoldDB" id="M0LFT6"/>
<feature type="compositionally biased region" description="Low complexity" evidence="1">
    <location>
        <begin position="8"/>
        <end position="26"/>
    </location>
</feature>
<feature type="region of interest" description="Disordered" evidence="1">
    <location>
        <begin position="1"/>
        <end position="174"/>
    </location>
</feature>
<comment type="caution">
    <text evidence="2">The sequence shown here is derived from an EMBL/GenBank/DDBJ whole genome shotgun (WGS) entry which is preliminary data.</text>
</comment>
<dbReference type="Pfam" id="PF24332">
    <property type="entry name" value="DUF7500"/>
    <property type="match status" value="1"/>
</dbReference>
<evidence type="ECO:0000313" key="3">
    <source>
        <dbReference type="Proteomes" id="UP000011607"/>
    </source>
</evidence>
<dbReference type="EMBL" id="AOMA01000146">
    <property type="protein sequence ID" value="EMA32406.1"/>
    <property type="molecule type" value="Genomic_DNA"/>
</dbReference>
<keyword evidence="2" id="KW-0966">Cell projection</keyword>
<dbReference type="eggNOG" id="arCOG04698">
    <property type="taxonomic scope" value="Archaea"/>
</dbReference>
<proteinExistence type="predicted"/>
<name>M0LFT6_9EURY</name>